<proteinExistence type="predicted"/>
<dbReference type="Proteomes" id="UP000410492">
    <property type="component" value="Unassembled WGS sequence"/>
</dbReference>
<evidence type="ECO:0000256" key="1">
    <source>
        <dbReference type="SAM" id="Phobius"/>
    </source>
</evidence>
<dbReference type="EMBL" id="CAACVG010008354">
    <property type="protein sequence ID" value="VEN49448.1"/>
    <property type="molecule type" value="Genomic_DNA"/>
</dbReference>
<gene>
    <name evidence="2" type="ORF">CALMAC_LOCUS10556</name>
</gene>
<reference evidence="2 3" key="1">
    <citation type="submission" date="2019-01" db="EMBL/GenBank/DDBJ databases">
        <authorList>
            <person name="Sayadi A."/>
        </authorList>
    </citation>
    <scope>NUCLEOTIDE SEQUENCE [LARGE SCALE GENOMIC DNA]</scope>
</reference>
<dbReference type="AlphaFoldDB" id="A0A653CNE5"/>
<protein>
    <submittedName>
        <fullName evidence="2">Uncharacterized protein</fullName>
    </submittedName>
</protein>
<evidence type="ECO:0000313" key="3">
    <source>
        <dbReference type="Proteomes" id="UP000410492"/>
    </source>
</evidence>
<keyword evidence="1" id="KW-0812">Transmembrane</keyword>
<keyword evidence="3" id="KW-1185">Reference proteome</keyword>
<sequence>MAVYSDGGVIEDHRQNVANGDSVFLTSLFSQIRCRRGRLLRSGSSFLPHLDSSNVETSFTIVFIYLFELCVLLTCNVIYQG</sequence>
<name>A0A653CNE5_CALMS</name>
<keyword evidence="1" id="KW-1133">Transmembrane helix</keyword>
<organism evidence="2 3">
    <name type="scientific">Callosobruchus maculatus</name>
    <name type="common">Southern cowpea weevil</name>
    <name type="synonym">Pulse bruchid</name>
    <dbReference type="NCBI Taxonomy" id="64391"/>
    <lineage>
        <taxon>Eukaryota</taxon>
        <taxon>Metazoa</taxon>
        <taxon>Ecdysozoa</taxon>
        <taxon>Arthropoda</taxon>
        <taxon>Hexapoda</taxon>
        <taxon>Insecta</taxon>
        <taxon>Pterygota</taxon>
        <taxon>Neoptera</taxon>
        <taxon>Endopterygota</taxon>
        <taxon>Coleoptera</taxon>
        <taxon>Polyphaga</taxon>
        <taxon>Cucujiformia</taxon>
        <taxon>Chrysomeloidea</taxon>
        <taxon>Chrysomelidae</taxon>
        <taxon>Bruchinae</taxon>
        <taxon>Bruchini</taxon>
        <taxon>Callosobruchus</taxon>
    </lineage>
</organism>
<accession>A0A653CNE5</accession>
<evidence type="ECO:0000313" key="2">
    <source>
        <dbReference type="EMBL" id="VEN49448.1"/>
    </source>
</evidence>
<keyword evidence="1" id="KW-0472">Membrane</keyword>
<feature type="transmembrane region" description="Helical" evidence="1">
    <location>
        <begin position="59"/>
        <end position="79"/>
    </location>
</feature>